<dbReference type="STRING" id="97972.A0A2V1DGZ7"/>
<organism evidence="5 6">
    <name type="scientific">Periconia macrospinosa</name>
    <dbReference type="NCBI Taxonomy" id="97972"/>
    <lineage>
        <taxon>Eukaryota</taxon>
        <taxon>Fungi</taxon>
        <taxon>Dikarya</taxon>
        <taxon>Ascomycota</taxon>
        <taxon>Pezizomycotina</taxon>
        <taxon>Dothideomycetes</taxon>
        <taxon>Pleosporomycetidae</taxon>
        <taxon>Pleosporales</taxon>
        <taxon>Massarineae</taxon>
        <taxon>Periconiaceae</taxon>
        <taxon>Periconia</taxon>
    </lineage>
</organism>
<dbReference type="Proteomes" id="UP000244855">
    <property type="component" value="Unassembled WGS sequence"/>
</dbReference>
<keyword evidence="2" id="KW-0560">Oxidoreductase</keyword>
<gene>
    <name evidence="5" type="ORF">DM02DRAFT_730932</name>
</gene>
<dbReference type="InterPro" id="IPR016166">
    <property type="entry name" value="FAD-bd_PCMH"/>
</dbReference>
<evidence type="ECO:0000313" key="5">
    <source>
        <dbReference type="EMBL" id="PVH96883.1"/>
    </source>
</evidence>
<keyword evidence="3" id="KW-0732">Signal</keyword>
<dbReference type="InterPro" id="IPR050432">
    <property type="entry name" value="FAD-linked_Oxidoreductases_BP"/>
</dbReference>
<name>A0A2V1DGZ7_9PLEO</name>
<feature type="signal peptide" evidence="3">
    <location>
        <begin position="1"/>
        <end position="18"/>
    </location>
</feature>
<evidence type="ECO:0000256" key="1">
    <source>
        <dbReference type="ARBA" id="ARBA00005466"/>
    </source>
</evidence>
<comment type="similarity">
    <text evidence="1">Belongs to the oxygen-dependent FAD-linked oxidoreductase family.</text>
</comment>
<dbReference type="AlphaFoldDB" id="A0A2V1DGZ7"/>
<dbReference type="InterPro" id="IPR012951">
    <property type="entry name" value="BBE"/>
</dbReference>
<dbReference type="GO" id="GO:0016491">
    <property type="term" value="F:oxidoreductase activity"/>
    <property type="evidence" value="ECO:0007669"/>
    <property type="project" value="UniProtKB-KW"/>
</dbReference>
<dbReference type="InterPro" id="IPR006094">
    <property type="entry name" value="Oxid_FAD_bind_N"/>
</dbReference>
<dbReference type="Pfam" id="PF01565">
    <property type="entry name" value="FAD_binding_4"/>
    <property type="match status" value="1"/>
</dbReference>
<dbReference type="InterPro" id="IPR016169">
    <property type="entry name" value="FAD-bd_PCMH_sub2"/>
</dbReference>
<dbReference type="EMBL" id="KZ805452">
    <property type="protein sequence ID" value="PVH96883.1"/>
    <property type="molecule type" value="Genomic_DNA"/>
</dbReference>
<dbReference type="PANTHER" id="PTHR13878:SF91">
    <property type="entry name" value="FAD BINDING DOMAIN PROTEIN (AFU_ORTHOLOGUE AFUA_6G12070)-RELATED"/>
    <property type="match status" value="1"/>
</dbReference>
<protein>
    <recommendedName>
        <fullName evidence="4">FAD-binding PCMH-type domain-containing protein</fullName>
    </recommendedName>
</protein>
<feature type="chain" id="PRO_5015853015" description="FAD-binding PCMH-type domain-containing protein" evidence="3">
    <location>
        <begin position="19"/>
        <end position="641"/>
    </location>
</feature>
<dbReference type="InterPro" id="IPR036318">
    <property type="entry name" value="FAD-bd_PCMH-like_sf"/>
</dbReference>
<feature type="domain" description="FAD-binding PCMH-type" evidence="4">
    <location>
        <begin position="127"/>
        <end position="309"/>
    </location>
</feature>
<evidence type="ECO:0000313" key="6">
    <source>
        <dbReference type="Proteomes" id="UP000244855"/>
    </source>
</evidence>
<dbReference type="PROSITE" id="PS51387">
    <property type="entry name" value="FAD_PCMH"/>
    <property type="match status" value="1"/>
</dbReference>
<sequence length="641" mass="70421">MRILGAFVSYLLPSTVLAAEKSGGGCKCTPNSDCWPSPAEWSVLNKTLSGNLIRGVPPASVCYPSEPNYNEERCAVVRSQWFNSTWHAEDPISIDYPIWANNSCDPIHPNGTSITGDVNAGKEGCTIGNYPVYAINVKTAEHVSIALRWVAKRNVRVIVKNTGHSYQGRSTGYGSLSIWTHHLRGIEYIESFKPTNCPVDKPLNAVRIAAGQTGYEVQAQLAKRNMVIVTGANPDVGIVGWLTGGGHGFLSSTYGMGADNLLEATIVTPDGKVLLANPCENSDIFFAIRGGGGGTFGVVLEAVVKAFPSPQTTTHIFKFGSLSPNITTEYWDMVAYIHTQMPRLKEGGMQGYYYIVGPPTYPTLAFVWAFYLYDKPNGTVESLMTPIVNRLKTQANLFMYSSEVSQSKSYWDTWGTNTNEPVANGGSGYGSRLLSPESLKDLNVTARVFESIGPSPLKKNGPFENPSLLGHMIASPNEPSYYPDSISMSPAWRRTLVHFIVVEGWPAGVSHNLIKKVYADITHNKTEPLRKLSPDTGAYFNEADSYELEWQNAFFGKHYERLRKIKQKYDPENVFWCRRCVGSEALVEQTDGTLCKTSGDLGKKEVVGAAMRKKMFNWGRGVKANVEESVVHAPHTGDHVG</sequence>
<dbReference type="PANTHER" id="PTHR13878">
    <property type="entry name" value="GULONOLACTONE OXIDASE"/>
    <property type="match status" value="1"/>
</dbReference>
<dbReference type="OrthoDB" id="9983560at2759"/>
<accession>A0A2V1DGZ7</accession>
<reference evidence="5 6" key="1">
    <citation type="journal article" date="2018" name="Sci. Rep.">
        <title>Comparative genomics provides insights into the lifestyle and reveals functional heterogeneity of dark septate endophytic fungi.</title>
        <authorList>
            <person name="Knapp D.G."/>
            <person name="Nemeth J.B."/>
            <person name="Barry K."/>
            <person name="Hainaut M."/>
            <person name="Henrissat B."/>
            <person name="Johnson J."/>
            <person name="Kuo A."/>
            <person name="Lim J.H.P."/>
            <person name="Lipzen A."/>
            <person name="Nolan M."/>
            <person name="Ohm R.A."/>
            <person name="Tamas L."/>
            <person name="Grigoriev I.V."/>
            <person name="Spatafora J.W."/>
            <person name="Nagy L.G."/>
            <person name="Kovacs G.M."/>
        </authorList>
    </citation>
    <scope>NUCLEOTIDE SEQUENCE [LARGE SCALE GENOMIC DNA]</scope>
    <source>
        <strain evidence="5 6">DSE2036</strain>
    </source>
</reference>
<evidence type="ECO:0000256" key="3">
    <source>
        <dbReference type="SAM" id="SignalP"/>
    </source>
</evidence>
<dbReference type="Gene3D" id="3.30.465.10">
    <property type="match status" value="2"/>
</dbReference>
<proteinExistence type="inferred from homology"/>
<dbReference type="Pfam" id="PF08031">
    <property type="entry name" value="BBE"/>
    <property type="match status" value="1"/>
</dbReference>
<keyword evidence="6" id="KW-1185">Reference proteome</keyword>
<dbReference type="SUPFAM" id="SSF56176">
    <property type="entry name" value="FAD-binding/transporter-associated domain-like"/>
    <property type="match status" value="1"/>
</dbReference>
<evidence type="ECO:0000256" key="2">
    <source>
        <dbReference type="ARBA" id="ARBA00023002"/>
    </source>
</evidence>
<evidence type="ECO:0000259" key="4">
    <source>
        <dbReference type="PROSITE" id="PS51387"/>
    </source>
</evidence>
<dbReference type="GO" id="GO:0071949">
    <property type="term" value="F:FAD binding"/>
    <property type="evidence" value="ECO:0007669"/>
    <property type="project" value="InterPro"/>
</dbReference>